<gene>
    <name evidence="1" type="ORF">PHPALM_17553</name>
</gene>
<sequence length="85" mass="9891">MKSNIGSTRLIQIDHTVFICNDVQYRDDLEKIFNLPFERKLIDLRDRAKLRVKQNETNKAMYTETAWASDANATITLAKRSTQDT</sequence>
<dbReference type="Proteomes" id="UP000237271">
    <property type="component" value="Unassembled WGS sequence"/>
</dbReference>
<proteinExistence type="predicted"/>
<evidence type="ECO:0000313" key="1">
    <source>
        <dbReference type="EMBL" id="POM66567.1"/>
    </source>
</evidence>
<reference evidence="1 2" key="1">
    <citation type="journal article" date="2017" name="Genome Biol. Evol.">
        <title>Phytophthora megakarya and P. palmivora, closely related causal agents of cacao black pod rot, underwent increases in genome sizes and gene numbers by different mechanisms.</title>
        <authorList>
            <person name="Ali S.S."/>
            <person name="Shao J."/>
            <person name="Lary D.J."/>
            <person name="Kronmiller B."/>
            <person name="Shen D."/>
            <person name="Strem M.D."/>
            <person name="Amoako-Attah I."/>
            <person name="Akrofi A.Y."/>
            <person name="Begoude B.A."/>
            <person name="Ten Hoopen G.M."/>
            <person name="Coulibaly K."/>
            <person name="Kebe B.I."/>
            <person name="Melnick R.L."/>
            <person name="Guiltinan M.J."/>
            <person name="Tyler B.M."/>
            <person name="Meinhardt L.W."/>
            <person name="Bailey B.A."/>
        </authorList>
    </citation>
    <scope>NUCLEOTIDE SEQUENCE [LARGE SCALE GENOMIC DNA]</scope>
    <source>
        <strain evidence="2">sbr112.9</strain>
    </source>
</reference>
<name>A0A2P4XLZ7_9STRA</name>
<organism evidence="1 2">
    <name type="scientific">Phytophthora palmivora</name>
    <dbReference type="NCBI Taxonomy" id="4796"/>
    <lineage>
        <taxon>Eukaryota</taxon>
        <taxon>Sar</taxon>
        <taxon>Stramenopiles</taxon>
        <taxon>Oomycota</taxon>
        <taxon>Peronosporomycetes</taxon>
        <taxon>Peronosporales</taxon>
        <taxon>Peronosporaceae</taxon>
        <taxon>Phytophthora</taxon>
    </lineage>
</organism>
<comment type="caution">
    <text evidence="1">The sequence shown here is derived from an EMBL/GenBank/DDBJ whole genome shotgun (WGS) entry which is preliminary data.</text>
</comment>
<dbReference type="AlphaFoldDB" id="A0A2P4XLZ7"/>
<dbReference type="EMBL" id="NCKW01009582">
    <property type="protein sequence ID" value="POM66567.1"/>
    <property type="molecule type" value="Genomic_DNA"/>
</dbReference>
<protein>
    <submittedName>
        <fullName evidence="1">Uncharacterized protein</fullName>
    </submittedName>
</protein>
<keyword evidence="2" id="KW-1185">Reference proteome</keyword>
<accession>A0A2P4XLZ7</accession>
<evidence type="ECO:0000313" key="2">
    <source>
        <dbReference type="Proteomes" id="UP000237271"/>
    </source>
</evidence>